<proteinExistence type="predicted"/>
<dbReference type="Pfam" id="PF13279">
    <property type="entry name" value="4HBT_2"/>
    <property type="match status" value="1"/>
</dbReference>
<dbReference type="PANTHER" id="PTHR31793">
    <property type="entry name" value="4-HYDROXYBENZOYL-COA THIOESTERASE FAMILY MEMBER"/>
    <property type="match status" value="1"/>
</dbReference>
<evidence type="ECO:0000313" key="4">
    <source>
        <dbReference type="Proteomes" id="UP000092021"/>
    </source>
</evidence>
<reference evidence="1" key="1">
    <citation type="submission" date="2016-04" db="EMBL/GenBank/DDBJ databases">
        <authorList>
            <person name="Evans L.H."/>
            <person name="Alamgir A."/>
            <person name="Owens N."/>
            <person name="Weber N.D."/>
            <person name="Virtaneva K."/>
            <person name="Barbian K."/>
            <person name="Babar A."/>
            <person name="Rosenke K."/>
        </authorList>
    </citation>
    <scope>NUCLEOTIDE SEQUENCE [LARGE SCALE GENOMIC DNA]</scope>
    <source>
        <strain evidence="1">RUTW2-3</strain>
    </source>
</reference>
<comment type="caution">
    <text evidence="1">The sequence shown here is derived from an EMBL/GenBank/DDBJ whole genome shotgun (WGS) entry which is preliminary data.</text>
</comment>
<dbReference type="Gene3D" id="3.10.129.10">
    <property type="entry name" value="Hotdog Thioesterase"/>
    <property type="match status" value="1"/>
</dbReference>
<dbReference type="AlphaFoldDB" id="A0A147E791"/>
<dbReference type="GO" id="GO:0047617">
    <property type="term" value="F:fatty acyl-CoA hydrolase activity"/>
    <property type="evidence" value="ECO:0007669"/>
    <property type="project" value="TreeGrafter"/>
</dbReference>
<dbReference type="CDD" id="cd00586">
    <property type="entry name" value="4HBT"/>
    <property type="match status" value="1"/>
</dbReference>
<dbReference type="PANTHER" id="PTHR31793:SF24">
    <property type="entry name" value="LONG-CHAIN ACYL-COA THIOESTERASE FADM"/>
    <property type="match status" value="1"/>
</dbReference>
<dbReference type="Proteomes" id="UP000053171">
    <property type="component" value="Unassembled WGS sequence"/>
</dbReference>
<dbReference type="EMBL" id="LWGZ01000749">
    <property type="protein sequence ID" value="OAX57935.1"/>
    <property type="molecule type" value="Genomic_DNA"/>
</dbReference>
<evidence type="ECO:0008006" key="5">
    <source>
        <dbReference type="Google" id="ProtNLM"/>
    </source>
</evidence>
<accession>A0A147E791</accession>
<organism evidence="1 3">
    <name type="scientific">Rothia kristinae</name>
    <dbReference type="NCBI Taxonomy" id="37923"/>
    <lineage>
        <taxon>Bacteria</taxon>
        <taxon>Bacillati</taxon>
        <taxon>Actinomycetota</taxon>
        <taxon>Actinomycetes</taxon>
        <taxon>Micrococcales</taxon>
        <taxon>Micrococcaceae</taxon>
        <taxon>Rothia</taxon>
    </lineage>
</organism>
<dbReference type="EMBL" id="LJBJ02000012">
    <property type="protein sequence ID" value="OAX51797.1"/>
    <property type="molecule type" value="Genomic_DNA"/>
</dbReference>
<reference evidence="1 3" key="3">
    <citation type="submission" date="2016-06" db="EMBL/GenBank/DDBJ databases">
        <title>Identification of putative biosynthetic pathways for the production of bioactive secondary metabolites by the marine actinomycete Kocuria kristinae RUTW2-3.</title>
        <authorList>
            <person name="Waterworth S.C."/>
            <person name="Walmsley T.A."/>
            <person name="Matongo T."/>
            <person name="Davies-Coleman M.T."/>
            <person name="Dorrington R.A."/>
        </authorList>
    </citation>
    <scope>NUCLEOTIDE SEQUENCE [LARGE SCALE GENOMIC DNA]</scope>
    <source>
        <strain evidence="3">RuSp02-3</strain>
        <strain evidence="1">RUTW2-3</strain>
        <strain evidence="2 4">RUTW4-5</strain>
    </source>
</reference>
<name>A0A147E791_9MICC</name>
<protein>
    <recommendedName>
        <fullName evidence="5">Thioesterase</fullName>
    </recommendedName>
</protein>
<dbReference type="InterPro" id="IPR050563">
    <property type="entry name" value="4-hydroxybenzoyl-CoA_TE"/>
</dbReference>
<dbReference type="RefSeq" id="WP_058731184.1">
    <property type="nucleotide sequence ID" value="NZ_CP113782.1"/>
</dbReference>
<keyword evidence="3" id="KW-1185">Reference proteome</keyword>
<evidence type="ECO:0000313" key="3">
    <source>
        <dbReference type="Proteomes" id="UP000053171"/>
    </source>
</evidence>
<sequence>MAEYPAYVCTPEVRWSDQDLLGHVNNARVITLIEEARIRWLREAWDRTDVRDRPTLVAGMELNYRRPVVYGPQLSVELGVGRVGRSSYTITCRGIQDGRVAFDGLTVMVMVDAETGEPTALSERERDLLGRYGSFDPEDPTRLD</sequence>
<evidence type="ECO:0000313" key="2">
    <source>
        <dbReference type="EMBL" id="OAX57935.1"/>
    </source>
</evidence>
<dbReference type="SUPFAM" id="SSF54637">
    <property type="entry name" value="Thioesterase/thiol ester dehydrase-isomerase"/>
    <property type="match status" value="1"/>
</dbReference>
<dbReference type="InterPro" id="IPR029069">
    <property type="entry name" value="HotDog_dom_sf"/>
</dbReference>
<dbReference type="Proteomes" id="UP000092021">
    <property type="component" value="Unassembled WGS sequence"/>
</dbReference>
<evidence type="ECO:0000313" key="1">
    <source>
        <dbReference type="EMBL" id="OAX51797.1"/>
    </source>
</evidence>
<gene>
    <name evidence="2" type="ORF">A5N15_08480</name>
    <name evidence="1" type="ORF">AN277_0207045</name>
</gene>
<reference evidence="3" key="2">
    <citation type="submission" date="2016-04" db="EMBL/GenBank/DDBJ databases">
        <authorList>
            <person name="Waterworth S."/>
            <person name="Matcher G."/>
        </authorList>
    </citation>
    <scope>NUCLEOTIDE SEQUENCE [LARGE SCALE GENOMIC DNA]</scope>
    <source>
        <strain evidence="3">RuSp02-3</strain>
    </source>
</reference>
<dbReference type="PATRIC" id="fig|37923.10.peg.1457"/>